<name>A0A1D1USN1_RAMVA</name>
<dbReference type="AlphaFoldDB" id="A0A1D1USN1"/>
<gene>
    <name evidence="1" type="primary">RvY_02685-1</name>
    <name evidence="1" type="synonym">RvY_02685.1</name>
    <name evidence="1" type="ORF">RvY_02685</name>
</gene>
<evidence type="ECO:0000313" key="1">
    <source>
        <dbReference type="EMBL" id="GAU90237.1"/>
    </source>
</evidence>
<dbReference type="Proteomes" id="UP000186922">
    <property type="component" value="Unassembled WGS sequence"/>
</dbReference>
<evidence type="ECO:0000313" key="2">
    <source>
        <dbReference type="Proteomes" id="UP000186922"/>
    </source>
</evidence>
<accession>A0A1D1USN1</accession>
<reference evidence="1 2" key="1">
    <citation type="journal article" date="2016" name="Nat. Commun.">
        <title>Extremotolerant tardigrade genome and improved radiotolerance of human cultured cells by tardigrade-unique protein.</title>
        <authorList>
            <person name="Hashimoto T."/>
            <person name="Horikawa D.D."/>
            <person name="Saito Y."/>
            <person name="Kuwahara H."/>
            <person name="Kozuka-Hata H."/>
            <person name="Shin-I T."/>
            <person name="Minakuchi Y."/>
            <person name="Ohishi K."/>
            <person name="Motoyama A."/>
            <person name="Aizu T."/>
            <person name="Enomoto A."/>
            <person name="Kondo K."/>
            <person name="Tanaka S."/>
            <person name="Hara Y."/>
            <person name="Koshikawa S."/>
            <person name="Sagara H."/>
            <person name="Miura T."/>
            <person name="Yokobori S."/>
            <person name="Miyagawa K."/>
            <person name="Suzuki Y."/>
            <person name="Kubo T."/>
            <person name="Oyama M."/>
            <person name="Kohara Y."/>
            <person name="Fujiyama A."/>
            <person name="Arakawa K."/>
            <person name="Katayama T."/>
            <person name="Toyoda A."/>
            <person name="Kunieda T."/>
        </authorList>
    </citation>
    <scope>NUCLEOTIDE SEQUENCE [LARGE SCALE GENOMIC DNA]</scope>
    <source>
        <strain evidence="1 2">YOKOZUNA-1</strain>
    </source>
</reference>
<proteinExistence type="predicted"/>
<organism evidence="1 2">
    <name type="scientific">Ramazzottius varieornatus</name>
    <name type="common">Water bear</name>
    <name type="synonym">Tardigrade</name>
    <dbReference type="NCBI Taxonomy" id="947166"/>
    <lineage>
        <taxon>Eukaryota</taxon>
        <taxon>Metazoa</taxon>
        <taxon>Ecdysozoa</taxon>
        <taxon>Tardigrada</taxon>
        <taxon>Eutardigrada</taxon>
        <taxon>Parachela</taxon>
        <taxon>Hypsibioidea</taxon>
        <taxon>Ramazzottiidae</taxon>
        <taxon>Ramazzottius</taxon>
    </lineage>
</organism>
<sequence>MADGNMLGSSHMTEGEHLRDEGRKFISLDNLVNGLLDVQRNYQNYIRYKRLQGTVRRDLVGLPMGDGRHQ</sequence>
<dbReference type="EMBL" id="BDGG01000001">
    <property type="protein sequence ID" value="GAU90237.1"/>
    <property type="molecule type" value="Genomic_DNA"/>
</dbReference>
<protein>
    <submittedName>
        <fullName evidence="1">Uncharacterized protein</fullName>
    </submittedName>
</protein>
<keyword evidence="2" id="KW-1185">Reference proteome</keyword>
<comment type="caution">
    <text evidence="1">The sequence shown here is derived from an EMBL/GenBank/DDBJ whole genome shotgun (WGS) entry which is preliminary data.</text>
</comment>